<dbReference type="RefSeq" id="WP_254292547.1">
    <property type="nucleotide sequence ID" value="NZ_JAMLDX010000005.1"/>
</dbReference>
<sequence>MTPWPFGDLPLFGYRVIYADPAWNFDGGGDRNAREHYSCMSIDDIKALPVGQLASKDCALFLWVTDPFLEAAFDVMRAWGFRYKSVAFHWAKRTKLDSGWHMGTGYGTRANVETCLLGVNGEIGLPKHRDVRRLIVEPLREHSRKPDRVPGDIERLYDGPYVELFARTTRPGWDSWGNQTGKFETVAAAP</sequence>
<evidence type="ECO:0000256" key="1">
    <source>
        <dbReference type="ARBA" id="ARBA00022603"/>
    </source>
</evidence>
<evidence type="ECO:0000313" key="5">
    <source>
        <dbReference type="EMBL" id="MCP3730415.1"/>
    </source>
</evidence>
<dbReference type="GO" id="GO:0032259">
    <property type="term" value="P:methylation"/>
    <property type="evidence" value="ECO:0007669"/>
    <property type="project" value="UniProtKB-KW"/>
</dbReference>
<dbReference type="PROSITE" id="PS51143">
    <property type="entry name" value="MT_A70"/>
    <property type="match status" value="1"/>
</dbReference>
<evidence type="ECO:0000256" key="3">
    <source>
        <dbReference type="ARBA" id="ARBA00022691"/>
    </source>
</evidence>
<accession>A0A9X2HPY5</accession>
<dbReference type="SUPFAM" id="SSF53335">
    <property type="entry name" value="S-adenosyl-L-methionine-dependent methyltransferases"/>
    <property type="match status" value="1"/>
</dbReference>
<dbReference type="PANTHER" id="PTHR12829:SF7">
    <property type="entry name" value="N6-ADENOSINE-METHYLTRANSFERASE CATALYTIC SUBUNIT"/>
    <property type="match status" value="1"/>
</dbReference>
<evidence type="ECO:0000256" key="2">
    <source>
        <dbReference type="ARBA" id="ARBA00022679"/>
    </source>
</evidence>
<keyword evidence="1 5" id="KW-0489">Methyltransferase</keyword>
<dbReference type="Proteomes" id="UP001139451">
    <property type="component" value="Unassembled WGS sequence"/>
</dbReference>
<gene>
    <name evidence="5" type="ORF">M9978_08235</name>
</gene>
<keyword evidence="3" id="KW-0949">S-adenosyl-L-methionine</keyword>
<evidence type="ECO:0000313" key="6">
    <source>
        <dbReference type="Proteomes" id="UP001139451"/>
    </source>
</evidence>
<name>A0A9X2HPY5_9SPHN</name>
<dbReference type="InterPro" id="IPR029063">
    <property type="entry name" value="SAM-dependent_MTases_sf"/>
</dbReference>
<proteinExistence type="inferred from homology"/>
<dbReference type="InterPro" id="IPR007757">
    <property type="entry name" value="MT-A70-like"/>
</dbReference>
<comment type="caution">
    <text evidence="5">The sequence shown here is derived from an EMBL/GenBank/DDBJ whole genome shotgun (WGS) entry which is preliminary data.</text>
</comment>
<dbReference type="EMBL" id="JAMLDX010000005">
    <property type="protein sequence ID" value="MCP3730415.1"/>
    <property type="molecule type" value="Genomic_DNA"/>
</dbReference>
<dbReference type="GO" id="GO:0008168">
    <property type="term" value="F:methyltransferase activity"/>
    <property type="evidence" value="ECO:0007669"/>
    <property type="project" value="UniProtKB-KW"/>
</dbReference>
<reference evidence="5" key="1">
    <citation type="submission" date="2022-05" db="EMBL/GenBank/DDBJ databases">
        <title>Sphingomonas sp. strain MG17 Genome sequencing and assembly.</title>
        <authorList>
            <person name="Kim I."/>
        </authorList>
    </citation>
    <scope>NUCLEOTIDE SEQUENCE</scope>
    <source>
        <strain evidence="5">MG17</strain>
    </source>
</reference>
<evidence type="ECO:0000256" key="4">
    <source>
        <dbReference type="PROSITE-ProRule" id="PRU00489"/>
    </source>
</evidence>
<keyword evidence="6" id="KW-1185">Reference proteome</keyword>
<dbReference type="PANTHER" id="PTHR12829">
    <property type="entry name" value="N6-ADENOSINE-METHYLTRANSFERASE"/>
    <property type="match status" value="1"/>
</dbReference>
<organism evidence="5 6">
    <name type="scientific">Sphingomonas tagetis</name>
    <dbReference type="NCBI Taxonomy" id="2949092"/>
    <lineage>
        <taxon>Bacteria</taxon>
        <taxon>Pseudomonadati</taxon>
        <taxon>Pseudomonadota</taxon>
        <taxon>Alphaproteobacteria</taxon>
        <taxon>Sphingomonadales</taxon>
        <taxon>Sphingomonadaceae</taxon>
        <taxon>Sphingomonas</taxon>
    </lineage>
</organism>
<keyword evidence="2" id="KW-0808">Transferase</keyword>
<comment type="similarity">
    <text evidence="4">Belongs to the MT-A70-like family.</text>
</comment>
<protein>
    <submittedName>
        <fullName evidence="5">MT-A70 family methyltransferase</fullName>
    </submittedName>
</protein>
<dbReference type="AlphaFoldDB" id="A0A9X2HPY5"/>
<dbReference type="Pfam" id="PF05063">
    <property type="entry name" value="MT-A70"/>
    <property type="match status" value="1"/>
</dbReference>